<proteinExistence type="predicted"/>
<dbReference type="RefSeq" id="WP_317564636.1">
    <property type="nucleotide sequence ID" value="NZ_JAWLJX010000003.1"/>
</dbReference>
<protein>
    <recommendedName>
        <fullName evidence="3">RES domain-containing protein</fullName>
    </recommendedName>
</protein>
<dbReference type="EMBL" id="JAWLJX010000003">
    <property type="protein sequence ID" value="MDV6262185.1"/>
    <property type="molecule type" value="Genomic_DNA"/>
</dbReference>
<reference evidence="1 2" key="1">
    <citation type="submission" date="2023-10" db="EMBL/GenBank/DDBJ databases">
        <title>Development of a sustainable strategy for remediation of hydrocarbon-contaminated territories based on the waste exchange concept.</title>
        <authorList>
            <person name="Krivoruchko A."/>
        </authorList>
    </citation>
    <scope>NUCLEOTIDE SEQUENCE [LARGE SCALE GENOMIC DNA]</scope>
    <source>
        <strain evidence="1 2">IEGM 1323</strain>
    </source>
</reference>
<dbReference type="Proteomes" id="UP001185755">
    <property type="component" value="Unassembled WGS sequence"/>
</dbReference>
<gene>
    <name evidence="1" type="ORF">R3P96_12630</name>
</gene>
<evidence type="ECO:0008006" key="3">
    <source>
        <dbReference type="Google" id="ProtNLM"/>
    </source>
</evidence>
<name>A0ABU4BDD2_9NOCA</name>
<keyword evidence="2" id="KW-1185">Reference proteome</keyword>
<comment type="caution">
    <text evidence="1">The sequence shown here is derived from an EMBL/GenBank/DDBJ whole genome shotgun (WGS) entry which is preliminary data.</text>
</comment>
<evidence type="ECO:0000313" key="1">
    <source>
        <dbReference type="EMBL" id="MDV6262185.1"/>
    </source>
</evidence>
<sequence>MGNIPDLIAEAITPIVEPMHEAYEMARHQLDTKYKGLVGPNQEWLRTHILRGLTYQALSDSGLPPHWQLTGNHKKNGATHLTYGSGEIVMRSVHVFPTGSTPIAGSNNQRRAYYTNRALGELADPHNMSTHRLLLRWEEQGPEDEFILDVVRPLEPGRIGRKVKSDLCFPLPRVRTLFEALEFDTRDESEVLEFEVDERDIQDGDD</sequence>
<accession>A0ABU4BDD2</accession>
<evidence type="ECO:0000313" key="2">
    <source>
        <dbReference type="Proteomes" id="UP001185755"/>
    </source>
</evidence>
<organism evidence="1 2">
    <name type="scientific">Rhodococcoides yunnanense</name>
    <dbReference type="NCBI Taxonomy" id="278209"/>
    <lineage>
        <taxon>Bacteria</taxon>
        <taxon>Bacillati</taxon>
        <taxon>Actinomycetota</taxon>
        <taxon>Actinomycetes</taxon>
        <taxon>Mycobacteriales</taxon>
        <taxon>Nocardiaceae</taxon>
        <taxon>Rhodococcoides</taxon>
    </lineage>
</organism>